<evidence type="ECO:0000259" key="1">
    <source>
        <dbReference type="Pfam" id="PF00534"/>
    </source>
</evidence>
<dbReference type="Proteomes" id="UP000243002">
    <property type="component" value="Unassembled WGS sequence"/>
</dbReference>
<dbReference type="RefSeq" id="WP_106501428.1">
    <property type="nucleotide sequence ID" value="NZ_PXXO01000001.1"/>
</dbReference>
<dbReference type="OrthoDB" id="9795068at2"/>
<evidence type="ECO:0000313" key="3">
    <source>
        <dbReference type="Proteomes" id="UP000243002"/>
    </source>
</evidence>
<dbReference type="Gene3D" id="3.40.50.2000">
    <property type="entry name" value="Glycogen Phosphorylase B"/>
    <property type="match status" value="2"/>
</dbReference>
<dbReference type="EMBL" id="PXXO01000001">
    <property type="protein sequence ID" value="PSJ07244.1"/>
    <property type="molecule type" value="Genomic_DNA"/>
</dbReference>
<dbReference type="PANTHER" id="PTHR45947:SF3">
    <property type="entry name" value="SULFOQUINOVOSYL TRANSFERASE SQD2"/>
    <property type="match status" value="1"/>
</dbReference>
<dbReference type="AlphaFoldDB" id="A0A2P7N1B8"/>
<dbReference type="InterPro" id="IPR050194">
    <property type="entry name" value="Glycosyltransferase_grp1"/>
</dbReference>
<dbReference type="GO" id="GO:0016757">
    <property type="term" value="F:glycosyltransferase activity"/>
    <property type="evidence" value="ECO:0007669"/>
    <property type="project" value="InterPro"/>
</dbReference>
<dbReference type="SUPFAM" id="SSF53756">
    <property type="entry name" value="UDP-Glycosyltransferase/glycogen phosphorylase"/>
    <property type="match status" value="1"/>
</dbReference>
<name>A0A2P7N1B8_9CYAN</name>
<sequence length="357" mass="37540">MRILVVSTPVGALGSGRGGGVELTACALVAGLLARGHRVTVLAAEESVLPTSCLAAELWTCCGSSQTSAQHQQRSAAITMPADGLLQAFWRRALLEGPGAGFEAVINLAYDWLPLWLTPLAPLPLFHLVSMGSVSEAMDLAIAELAAWDHRRLAFHTRVQAEDFCLPQAPVVLGNGFDLDAYGFCAEPEPLLGWAGRVAPEKGLEDAAAAAAQLGLPLAVWGLVEDQAYAAAVEASVPAGTLQWRGFLPTNQLQQQLGHCQALLNTPKWNEAYGNVVVEALACGVPVVAYRRGGPGELVQHGLTGLLVEPDDVTALAAAVAQVGAIERRACRAWVEANATRAVLAERVEAWLLAGLT</sequence>
<reference evidence="2 3" key="1">
    <citation type="journal article" date="2018" name="Environ. Microbiol.">
        <title>Ecological and genomic features of two widespread freshwater picocyanobacteria.</title>
        <authorList>
            <person name="Cabello-Yeves P.J."/>
            <person name="Picazo A."/>
            <person name="Camacho A."/>
            <person name="Callieri C."/>
            <person name="Rosselli R."/>
            <person name="Roda-Garcia J.J."/>
            <person name="Coutinho F.H."/>
            <person name="Rodriguez-Valera F."/>
        </authorList>
    </citation>
    <scope>NUCLEOTIDE SEQUENCE [LARGE SCALE GENOMIC DNA]</scope>
    <source>
        <strain evidence="2 3">Tous</strain>
    </source>
</reference>
<dbReference type="Pfam" id="PF00534">
    <property type="entry name" value="Glycos_transf_1"/>
    <property type="match status" value="1"/>
</dbReference>
<feature type="domain" description="Glycosyl transferase family 1" evidence="1">
    <location>
        <begin position="187"/>
        <end position="334"/>
    </location>
</feature>
<keyword evidence="3" id="KW-1185">Reference proteome</keyword>
<proteinExistence type="predicted"/>
<dbReference type="PANTHER" id="PTHR45947">
    <property type="entry name" value="SULFOQUINOVOSYL TRANSFERASE SQD2"/>
    <property type="match status" value="1"/>
</dbReference>
<organism evidence="2 3">
    <name type="scientific">Cyanobium usitatum str. Tous</name>
    <dbReference type="NCBI Taxonomy" id="2116684"/>
    <lineage>
        <taxon>Bacteria</taxon>
        <taxon>Bacillati</taxon>
        <taxon>Cyanobacteriota</taxon>
        <taxon>Cyanophyceae</taxon>
        <taxon>Synechococcales</taxon>
        <taxon>Prochlorococcaceae</taxon>
        <taxon>Cyanobium</taxon>
    </lineage>
</organism>
<accession>A0A2P7N1B8</accession>
<evidence type="ECO:0000313" key="2">
    <source>
        <dbReference type="EMBL" id="PSJ07244.1"/>
    </source>
</evidence>
<protein>
    <submittedName>
        <fullName evidence="2">Glycosyl transferase</fullName>
    </submittedName>
</protein>
<dbReference type="InterPro" id="IPR001296">
    <property type="entry name" value="Glyco_trans_1"/>
</dbReference>
<keyword evidence="2" id="KW-0808">Transferase</keyword>
<gene>
    <name evidence="2" type="ORF">C7K55_00325</name>
</gene>
<comment type="caution">
    <text evidence="2">The sequence shown here is derived from an EMBL/GenBank/DDBJ whole genome shotgun (WGS) entry which is preliminary data.</text>
</comment>